<evidence type="ECO:0000259" key="21">
    <source>
        <dbReference type="PROSITE" id="PS52039"/>
    </source>
</evidence>
<dbReference type="FunFam" id="1.10.290.10:FF:000001">
    <property type="entry name" value="DNA topoisomerase"/>
    <property type="match status" value="1"/>
</dbReference>
<evidence type="ECO:0000256" key="15">
    <source>
        <dbReference type="PROSITE-ProRule" id="PRU00047"/>
    </source>
</evidence>
<organism evidence="22 23">
    <name type="scientific">Lymnaea stagnalis</name>
    <name type="common">Great pond snail</name>
    <name type="synonym">Helix stagnalis</name>
    <dbReference type="NCBI Taxonomy" id="6523"/>
    <lineage>
        <taxon>Eukaryota</taxon>
        <taxon>Metazoa</taxon>
        <taxon>Spiralia</taxon>
        <taxon>Lophotrochozoa</taxon>
        <taxon>Mollusca</taxon>
        <taxon>Gastropoda</taxon>
        <taxon>Heterobranchia</taxon>
        <taxon>Euthyneura</taxon>
        <taxon>Panpulmonata</taxon>
        <taxon>Hygrophila</taxon>
        <taxon>Lymnaeoidea</taxon>
        <taxon>Lymnaeidae</taxon>
        <taxon>Lymnaea</taxon>
    </lineage>
</organism>
<dbReference type="GO" id="GO:0006281">
    <property type="term" value="P:DNA repair"/>
    <property type="evidence" value="ECO:0007669"/>
    <property type="project" value="TreeGrafter"/>
</dbReference>
<dbReference type="InterPro" id="IPR001878">
    <property type="entry name" value="Znf_CCHC"/>
</dbReference>
<evidence type="ECO:0000256" key="13">
    <source>
        <dbReference type="ARBA" id="ARBA00023235"/>
    </source>
</evidence>
<dbReference type="AlphaFoldDB" id="A0AAV2I521"/>
<evidence type="ECO:0000256" key="16">
    <source>
        <dbReference type="RuleBase" id="RU362092"/>
    </source>
</evidence>
<comment type="subcellular location">
    <subcellularLocation>
        <location evidence="3">Mitochondrion matrix</location>
    </subcellularLocation>
</comment>
<protein>
    <recommendedName>
        <fullName evidence="16">DNA topoisomerase</fullName>
        <ecNumber evidence="16">5.6.2.1</ecNumber>
    </recommendedName>
</protein>
<dbReference type="InterPro" id="IPR003601">
    <property type="entry name" value="Topo_IA_2"/>
</dbReference>
<evidence type="ECO:0000256" key="10">
    <source>
        <dbReference type="ARBA" id="ARBA00023029"/>
    </source>
</evidence>
<evidence type="ECO:0000256" key="5">
    <source>
        <dbReference type="ARBA" id="ARBA00022723"/>
    </source>
</evidence>
<dbReference type="Proteomes" id="UP001497497">
    <property type="component" value="Unassembled WGS sequence"/>
</dbReference>
<evidence type="ECO:0000313" key="23">
    <source>
        <dbReference type="Proteomes" id="UP001497497"/>
    </source>
</evidence>
<dbReference type="PROSITE" id="PS51999">
    <property type="entry name" value="ZF_GRF"/>
    <property type="match status" value="2"/>
</dbReference>
<dbReference type="SUPFAM" id="SSF57756">
    <property type="entry name" value="Retrovirus zinc finger-like domains"/>
    <property type="match status" value="1"/>
</dbReference>
<feature type="compositionally biased region" description="Polar residues" evidence="17">
    <location>
        <begin position="1047"/>
        <end position="1063"/>
    </location>
</feature>
<feature type="region of interest" description="Disordered" evidence="17">
    <location>
        <begin position="761"/>
        <end position="816"/>
    </location>
</feature>
<dbReference type="GO" id="GO:0008270">
    <property type="term" value="F:zinc ion binding"/>
    <property type="evidence" value="ECO:0007669"/>
    <property type="project" value="UniProtKB-KW"/>
</dbReference>
<gene>
    <name evidence="22" type="ORF">GSLYS_00015373001</name>
</gene>
<dbReference type="Pfam" id="PF01751">
    <property type="entry name" value="Toprim"/>
    <property type="match status" value="1"/>
</dbReference>
<dbReference type="InterPro" id="IPR013826">
    <property type="entry name" value="Topo_IA_cen_sub3"/>
</dbReference>
<dbReference type="EC" id="5.6.2.1" evidence="16"/>
<evidence type="ECO:0000259" key="19">
    <source>
        <dbReference type="PROSITE" id="PS50880"/>
    </source>
</evidence>
<dbReference type="Gene3D" id="3.30.65.10">
    <property type="entry name" value="Bacterial Topoisomerase I, domain 1"/>
    <property type="match status" value="1"/>
</dbReference>
<dbReference type="InterPro" id="IPR010666">
    <property type="entry name" value="Znf_GRF"/>
</dbReference>
<dbReference type="CDD" id="cd03362">
    <property type="entry name" value="TOPRIM_TopoIA_TopoIII"/>
    <property type="match status" value="1"/>
</dbReference>
<keyword evidence="11 16" id="KW-0238">DNA-binding</keyword>
<evidence type="ECO:0000256" key="4">
    <source>
        <dbReference type="ARBA" id="ARBA00009446"/>
    </source>
</evidence>
<feature type="region of interest" description="Disordered" evidence="17">
    <location>
        <begin position="956"/>
        <end position="989"/>
    </location>
</feature>
<feature type="compositionally biased region" description="Polar residues" evidence="17">
    <location>
        <begin position="762"/>
        <end position="814"/>
    </location>
</feature>
<dbReference type="GO" id="GO:0005654">
    <property type="term" value="C:nucleoplasm"/>
    <property type="evidence" value="ECO:0007669"/>
    <property type="project" value="UniProtKB-ARBA"/>
</dbReference>
<dbReference type="InterPro" id="IPR023405">
    <property type="entry name" value="Topo_IA_core_domain"/>
</dbReference>
<dbReference type="PANTHER" id="PTHR11390:SF21">
    <property type="entry name" value="DNA TOPOISOMERASE 3-ALPHA"/>
    <property type="match status" value="1"/>
</dbReference>
<dbReference type="Gene3D" id="1.10.460.10">
    <property type="entry name" value="Topoisomerase I, domain 2"/>
    <property type="match status" value="1"/>
</dbReference>
<dbReference type="Pfam" id="PF01396">
    <property type="entry name" value="Zn_ribbon_Top1"/>
    <property type="match status" value="1"/>
</dbReference>
<comment type="function">
    <text evidence="16">Introduces a single-strand break via transesterification at a target site in duplex DNA. Releases the supercoiling and torsional tension of DNA introduced during the DNA replication and transcription by transiently cleaving and rejoining one strand of the DNA duplex. The scissile phosphodiester is attacked by the catalytic tyrosine of the enzyme, resulting in the formation of a DNA-(5'-phosphotyrosyl)-enzyme intermediate and the expulsion of a 3'-OH DNA strand.</text>
</comment>
<dbReference type="SUPFAM" id="SSF56712">
    <property type="entry name" value="Prokaryotic type I DNA topoisomerase"/>
    <property type="match status" value="1"/>
</dbReference>
<dbReference type="PROSITE" id="PS50880">
    <property type="entry name" value="TOPRIM"/>
    <property type="match status" value="1"/>
</dbReference>
<dbReference type="Gene3D" id="3.40.50.140">
    <property type="match status" value="1"/>
</dbReference>
<evidence type="ECO:0000256" key="17">
    <source>
        <dbReference type="SAM" id="MobiDB-lite"/>
    </source>
</evidence>
<keyword evidence="8" id="KW-0862">Zinc</keyword>
<dbReference type="SUPFAM" id="SSF57783">
    <property type="entry name" value="Zinc beta-ribbon"/>
    <property type="match status" value="1"/>
</dbReference>
<feature type="domain" description="GRF-type" evidence="20">
    <location>
        <begin position="907"/>
        <end position="949"/>
    </location>
</feature>
<sequence length="1110" mass="123681">MIFKFLWSRKFGTLTQKNIPGNIMRVLNVAEKNDAAKSLANVMSQGRSRMREGFSKFNKIYEFDYRLMNQEVKMVMTSVSGHLLGLEFTGSFKKWNACNPVDLFSVPVEKYCPPNYMDIKKTLEREIKNCQSLVIWTDCDREGENIGFEIIEVCQAVKPNIKVYRAKFSEITPQAVTRAVNNLVAPDVRINDAVNVRQELDLRIGAAFTRFQTLRLQKIFPEALAEQLVSYGSCQFPTLGFVVERYKQVQAFVPEPFWKLKVTHLHDDVKAEFCWKRNRLFDFVACQVLYDLCLGSPLATVVDVKSKSKNKWRPQALDTVELEKLGSRKLKINAKETMKIAEKLYTQGFISYPRTETNMFPKDMDLVSLVEEQTRDPDWGAFAQQVLNNGPNPRNGNKTDQAHPPIHPLKYTDNLQGNERKIYEYIVRHFLACLSQDAQGHETVVDIDIAGESFSAQGLMILARNYLEVYPYEKWNAKVIPLYRQGDQFEPNSIELIPGETSAPPLLTEADLISLMEKHGIGTDATHADHIETVKSRMYVGLRPDGRFVPGQLGMGLVEGYDSMGYEMSKPHLRAELEADLKLICEGRKSKEEVLQVQVQKYKEVFIEACRQAQKLDEALSHYLGEAQTITSASDVSPSVVMPCQKCGNPMTLRSKKDGKGFYIGCSGYPNCRASIWLPDFVQHVKTLDETCQVCGTGSVKKLLFKFKPGNVPMTMSNEYVGCVGGCDEMLNETLGIRPFMGGNQSQNDSTVMPRTEIVNHTPRQSDSTSGRPGNFGLNGSNARQSSAVGNKTQIKPNQSRNYHTSTPTITSDSFAGGSMMHQASFQGTNRITVTNRDPKVALSASAVCGFRNQQTPNSTRTGTNRIPLSTLDQGYNDTRSRPSSATSANVKRNSISEAGGDKTIVCSCGSDALLLTVRKEGPNTGRQFYKCPGLNGNNCNFFLWADDSVPLQQQSDSVTNFRAPNPSRANSFQSPQVQNRETNGSKNNFYSNGGDAEVQCKCGLPAKALTVQKLGPNTGRPFYSCSKPREQSCSFFQWADEMGSSDSTYRNQGGTNSFNSFQPKGAGTGKKRPASSDNDGPKQRKPPTCGYCGKPGHKKPKCPERSDGF</sequence>
<evidence type="ECO:0000313" key="22">
    <source>
        <dbReference type="EMBL" id="CAL1541767.1"/>
    </source>
</evidence>
<evidence type="ECO:0000256" key="12">
    <source>
        <dbReference type="ARBA" id="ARBA00023128"/>
    </source>
</evidence>
<dbReference type="InterPro" id="IPR003602">
    <property type="entry name" value="Topo_IA_DNA-bd_dom"/>
</dbReference>
<dbReference type="CDD" id="cd00186">
    <property type="entry name" value="TOP1Ac"/>
    <property type="match status" value="1"/>
</dbReference>
<dbReference type="FunFam" id="1.10.460.10:FF:000020">
    <property type="entry name" value="DNA topoisomerase 3-alpha"/>
    <property type="match status" value="1"/>
</dbReference>
<evidence type="ECO:0000256" key="14">
    <source>
        <dbReference type="ARBA" id="ARBA00064039"/>
    </source>
</evidence>
<dbReference type="InterPro" id="IPR013498">
    <property type="entry name" value="Topo_IA_Znf"/>
</dbReference>
<feature type="domain" description="Topo IA-type catalytic" evidence="21">
    <location>
        <begin position="187"/>
        <end position="606"/>
    </location>
</feature>
<dbReference type="PROSITE" id="PS50158">
    <property type="entry name" value="ZF_CCHC"/>
    <property type="match status" value="1"/>
</dbReference>
<keyword evidence="23" id="KW-1185">Reference proteome</keyword>
<dbReference type="SMART" id="SM00437">
    <property type="entry name" value="TOP1Ac"/>
    <property type="match status" value="1"/>
</dbReference>
<dbReference type="Gene3D" id="2.70.20.10">
    <property type="entry name" value="Topoisomerase I, domain 3"/>
    <property type="match status" value="1"/>
</dbReference>
<keyword evidence="6" id="KW-0677">Repeat</keyword>
<dbReference type="InterPro" id="IPR006171">
    <property type="entry name" value="TOPRIM_dom"/>
</dbReference>
<evidence type="ECO:0000259" key="18">
    <source>
        <dbReference type="PROSITE" id="PS50158"/>
    </source>
</evidence>
<comment type="similarity">
    <text evidence="4 16">Belongs to the type IA topoisomerase family.</text>
</comment>
<evidence type="ECO:0000256" key="3">
    <source>
        <dbReference type="ARBA" id="ARBA00004305"/>
    </source>
</evidence>
<dbReference type="FunFam" id="2.70.20.10:FF:000004">
    <property type="entry name" value="DNA topoisomerase"/>
    <property type="match status" value="1"/>
</dbReference>
<evidence type="ECO:0000259" key="20">
    <source>
        <dbReference type="PROSITE" id="PS51999"/>
    </source>
</evidence>
<accession>A0AAV2I521</accession>
<evidence type="ECO:0000256" key="6">
    <source>
        <dbReference type="ARBA" id="ARBA00022737"/>
    </source>
</evidence>
<dbReference type="InterPro" id="IPR036875">
    <property type="entry name" value="Znf_CCHC_sf"/>
</dbReference>
<dbReference type="EMBL" id="CAXITT010000451">
    <property type="protein sequence ID" value="CAL1541767.1"/>
    <property type="molecule type" value="Genomic_DNA"/>
</dbReference>
<feature type="domain" description="GRF-type" evidence="20">
    <location>
        <begin position="1001"/>
        <end position="1043"/>
    </location>
</feature>
<evidence type="ECO:0000256" key="11">
    <source>
        <dbReference type="ARBA" id="ARBA00023125"/>
    </source>
</evidence>
<dbReference type="GO" id="GO:0006265">
    <property type="term" value="P:DNA topological change"/>
    <property type="evidence" value="ECO:0007669"/>
    <property type="project" value="InterPro"/>
</dbReference>
<dbReference type="InterPro" id="IPR013824">
    <property type="entry name" value="Topo_IA_cen_sub1"/>
</dbReference>
<proteinExistence type="inferred from homology"/>
<name>A0AAV2I521_LYMST</name>
<keyword evidence="10 16" id="KW-0799">Topoisomerase</keyword>
<dbReference type="GO" id="GO:0005759">
    <property type="term" value="C:mitochondrial matrix"/>
    <property type="evidence" value="ECO:0007669"/>
    <property type="project" value="UniProtKB-SubCell"/>
</dbReference>
<dbReference type="Gene3D" id="1.10.290.10">
    <property type="entry name" value="Topoisomerase I, domain 4"/>
    <property type="match status" value="1"/>
</dbReference>
<feature type="domain" description="CCHC-type" evidence="18">
    <location>
        <begin position="1090"/>
        <end position="1105"/>
    </location>
</feature>
<dbReference type="PROSITE" id="PS00396">
    <property type="entry name" value="TOPO_IA_1"/>
    <property type="match status" value="1"/>
</dbReference>
<dbReference type="PANTHER" id="PTHR11390">
    <property type="entry name" value="PROKARYOTIC DNA TOPOISOMERASE"/>
    <property type="match status" value="1"/>
</dbReference>
<dbReference type="SMART" id="SM00436">
    <property type="entry name" value="TOP1Bc"/>
    <property type="match status" value="1"/>
</dbReference>
<dbReference type="FunFam" id="3.40.50.140:FF:000003">
    <property type="entry name" value="DNA topoisomerase"/>
    <property type="match status" value="1"/>
</dbReference>
<feature type="region of interest" description="Disordered" evidence="17">
    <location>
        <begin position="1047"/>
        <end position="1110"/>
    </location>
</feature>
<dbReference type="InterPro" id="IPR034144">
    <property type="entry name" value="TOPRIM_TopoIII"/>
</dbReference>
<comment type="subunit">
    <text evidence="14">Binds ssDNA. Interacts (via N-terminal region) with BLM; the interaction is direct. Directly interacts with RMI1. Component of the RMI complex, containing at least TOP3A, RMI1 and RMI2. The RMI complex interacts with BLM.</text>
</comment>
<dbReference type="GO" id="GO:0003917">
    <property type="term" value="F:DNA topoisomerase type I (single strand cut, ATP-independent) activity"/>
    <property type="evidence" value="ECO:0007669"/>
    <property type="project" value="UniProtKB-EC"/>
</dbReference>
<evidence type="ECO:0000256" key="9">
    <source>
        <dbReference type="ARBA" id="ARBA00022842"/>
    </source>
</evidence>
<dbReference type="InterPro" id="IPR000380">
    <property type="entry name" value="Topo_IA"/>
</dbReference>
<comment type="caution">
    <text evidence="22">The sequence shown here is derived from an EMBL/GenBank/DDBJ whole genome shotgun (WGS) entry which is preliminary data.</text>
</comment>
<dbReference type="SMART" id="SM00493">
    <property type="entry name" value="TOPRIM"/>
    <property type="match status" value="1"/>
</dbReference>
<keyword evidence="12" id="KW-0496">Mitochondrion</keyword>
<evidence type="ECO:0000256" key="8">
    <source>
        <dbReference type="ARBA" id="ARBA00022833"/>
    </source>
</evidence>
<dbReference type="PRINTS" id="PR00417">
    <property type="entry name" value="PRTPISMRASEI"/>
</dbReference>
<keyword evidence="7 15" id="KW-0863">Zinc-finger</keyword>
<dbReference type="PROSITE" id="PS52039">
    <property type="entry name" value="TOPO_IA_2"/>
    <property type="match status" value="1"/>
</dbReference>
<comment type="cofactor">
    <cofactor evidence="2">
        <name>Mg(2+)</name>
        <dbReference type="ChEBI" id="CHEBI:18420"/>
    </cofactor>
</comment>
<dbReference type="InterPro" id="IPR013497">
    <property type="entry name" value="Topo_IA_cen"/>
</dbReference>
<keyword evidence="9" id="KW-0460">Magnesium</keyword>
<dbReference type="InterPro" id="IPR013825">
    <property type="entry name" value="Topo_IA_cen_sub2"/>
</dbReference>
<dbReference type="GO" id="GO:0031422">
    <property type="term" value="C:RecQ family helicase-topoisomerase III complex"/>
    <property type="evidence" value="ECO:0007669"/>
    <property type="project" value="TreeGrafter"/>
</dbReference>
<feature type="region of interest" description="Disordered" evidence="17">
    <location>
        <begin position="853"/>
        <end position="894"/>
    </location>
</feature>
<keyword evidence="5" id="KW-0479">Metal-binding</keyword>
<dbReference type="GO" id="GO:0006310">
    <property type="term" value="P:DNA recombination"/>
    <property type="evidence" value="ECO:0007669"/>
    <property type="project" value="TreeGrafter"/>
</dbReference>
<evidence type="ECO:0000256" key="2">
    <source>
        <dbReference type="ARBA" id="ARBA00001946"/>
    </source>
</evidence>
<dbReference type="GO" id="GO:0003677">
    <property type="term" value="F:DNA binding"/>
    <property type="evidence" value="ECO:0007669"/>
    <property type="project" value="UniProtKB-KW"/>
</dbReference>
<feature type="domain" description="Toprim" evidence="19">
    <location>
        <begin position="25"/>
        <end position="169"/>
    </location>
</feature>
<keyword evidence="13 16" id="KW-0413">Isomerase</keyword>
<comment type="catalytic activity">
    <reaction evidence="1 16">
        <text>ATP-independent breakage of single-stranded DNA, followed by passage and rejoining.</text>
        <dbReference type="EC" id="5.6.2.1"/>
    </reaction>
</comment>
<dbReference type="Pfam" id="PF01131">
    <property type="entry name" value="Topoisom_bac"/>
    <property type="match status" value="1"/>
</dbReference>
<evidence type="ECO:0000256" key="7">
    <source>
        <dbReference type="ARBA" id="ARBA00022771"/>
    </source>
</evidence>
<dbReference type="InterPro" id="IPR023406">
    <property type="entry name" value="Topo_IA_AS"/>
</dbReference>
<reference evidence="22 23" key="1">
    <citation type="submission" date="2024-04" db="EMBL/GenBank/DDBJ databases">
        <authorList>
            <consortium name="Genoscope - CEA"/>
            <person name="William W."/>
        </authorList>
    </citation>
    <scope>NUCLEOTIDE SEQUENCE [LARGE SCALE GENOMIC DNA]</scope>
</reference>
<dbReference type="Pfam" id="PF06839">
    <property type="entry name" value="Zn_ribbon_GRF"/>
    <property type="match status" value="2"/>
</dbReference>
<evidence type="ECO:0000256" key="1">
    <source>
        <dbReference type="ARBA" id="ARBA00000213"/>
    </source>
</evidence>